<dbReference type="AlphaFoldDB" id="A0A7J8GBC5"/>
<keyword evidence="3" id="KW-1185">Reference proteome</keyword>
<sequence length="189" mass="20305">MATRTLGGDDVSTQVTSASRSREPRKAERKALPGKSVSVFGCGEDESSLTPVSASAPPGPGSIRPHIWYGSSVPRISLRTQSAPMCTRAEALRRCALLVDVRLHTADISEVSRCAPLACGRRQRARCSHLRAPARTLRPRVWTFRPCASFRRAEIPNLPRGGRSAGGCVFPTGLSEARLGTLLLGDRAC</sequence>
<proteinExistence type="predicted"/>
<feature type="region of interest" description="Disordered" evidence="1">
    <location>
        <begin position="1"/>
        <end position="42"/>
    </location>
</feature>
<feature type="compositionally biased region" description="Basic and acidic residues" evidence="1">
    <location>
        <begin position="20"/>
        <end position="31"/>
    </location>
</feature>
<name>A0A7J8GBC5_ROUAE</name>
<comment type="caution">
    <text evidence="2">The sequence shown here is derived from an EMBL/GenBank/DDBJ whole genome shotgun (WGS) entry which is preliminary data.</text>
</comment>
<gene>
    <name evidence="2" type="ORF">HJG63_011756</name>
</gene>
<protein>
    <submittedName>
        <fullName evidence="2">Uncharacterized protein</fullName>
    </submittedName>
</protein>
<evidence type="ECO:0000256" key="1">
    <source>
        <dbReference type="SAM" id="MobiDB-lite"/>
    </source>
</evidence>
<dbReference type="EMBL" id="JACASE010000006">
    <property type="protein sequence ID" value="KAF6457236.1"/>
    <property type="molecule type" value="Genomic_DNA"/>
</dbReference>
<evidence type="ECO:0000313" key="2">
    <source>
        <dbReference type="EMBL" id="KAF6457236.1"/>
    </source>
</evidence>
<organism evidence="2 3">
    <name type="scientific">Rousettus aegyptiacus</name>
    <name type="common">Egyptian fruit bat</name>
    <name type="synonym">Pteropus aegyptiacus</name>
    <dbReference type="NCBI Taxonomy" id="9407"/>
    <lineage>
        <taxon>Eukaryota</taxon>
        <taxon>Metazoa</taxon>
        <taxon>Chordata</taxon>
        <taxon>Craniata</taxon>
        <taxon>Vertebrata</taxon>
        <taxon>Euteleostomi</taxon>
        <taxon>Mammalia</taxon>
        <taxon>Eutheria</taxon>
        <taxon>Laurasiatheria</taxon>
        <taxon>Chiroptera</taxon>
        <taxon>Yinpterochiroptera</taxon>
        <taxon>Pteropodoidea</taxon>
        <taxon>Pteropodidae</taxon>
        <taxon>Rousettinae</taxon>
        <taxon>Rousettus</taxon>
    </lineage>
</organism>
<accession>A0A7J8GBC5</accession>
<reference evidence="2 3" key="1">
    <citation type="journal article" date="2020" name="Nature">
        <title>Six reference-quality genomes reveal evolution of bat adaptations.</title>
        <authorList>
            <person name="Jebb D."/>
            <person name="Huang Z."/>
            <person name="Pippel M."/>
            <person name="Hughes G.M."/>
            <person name="Lavrichenko K."/>
            <person name="Devanna P."/>
            <person name="Winkler S."/>
            <person name="Jermiin L.S."/>
            <person name="Skirmuntt E.C."/>
            <person name="Katzourakis A."/>
            <person name="Burkitt-Gray L."/>
            <person name="Ray D.A."/>
            <person name="Sullivan K.A.M."/>
            <person name="Roscito J.G."/>
            <person name="Kirilenko B.M."/>
            <person name="Davalos L.M."/>
            <person name="Corthals A.P."/>
            <person name="Power M.L."/>
            <person name="Jones G."/>
            <person name="Ransome R.D."/>
            <person name="Dechmann D.K.N."/>
            <person name="Locatelli A.G."/>
            <person name="Puechmaille S.J."/>
            <person name="Fedrigo O."/>
            <person name="Jarvis E.D."/>
            <person name="Hiller M."/>
            <person name="Vernes S.C."/>
            <person name="Myers E.W."/>
            <person name="Teeling E.C."/>
        </authorList>
    </citation>
    <scope>NUCLEOTIDE SEQUENCE [LARGE SCALE GENOMIC DNA]</scope>
    <source>
        <strain evidence="2">MRouAeg1</strain>
        <tissue evidence="2">Muscle</tissue>
    </source>
</reference>
<dbReference type="Proteomes" id="UP000593571">
    <property type="component" value="Unassembled WGS sequence"/>
</dbReference>
<evidence type="ECO:0000313" key="3">
    <source>
        <dbReference type="Proteomes" id="UP000593571"/>
    </source>
</evidence>